<dbReference type="SUPFAM" id="SSF52788">
    <property type="entry name" value="Phosphotyrosine protein phosphatases I"/>
    <property type="match status" value="1"/>
</dbReference>
<dbReference type="PANTHER" id="PTHR11717:SF7">
    <property type="entry name" value="LOW MOLECULAR WEIGHT PHOSPHOTYROSINE PROTEIN PHOSPHATASE"/>
    <property type="match status" value="1"/>
</dbReference>
<dbReference type="PATRIC" id="fig|1224163.3.peg.1839"/>
<dbReference type="InterPro" id="IPR050438">
    <property type="entry name" value="LMW_PTPase"/>
</dbReference>
<protein>
    <recommendedName>
        <fullName evidence="2">protein-tyrosine-phosphatase</fullName>
        <ecNumber evidence="2">3.1.3.48</ecNumber>
    </recommendedName>
</protein>
<dbReference type="GO" id="GO:0004725">
    <property type="term" value="F:protein tyrosine phosphatase activity"/>
    <property type="evidence" value="ECO:0007669"/>
    <property type="project" value="UniProtKB-EC"/>
</dbReference>
<dbReference type="AlphaFoldDB" id="S5SW42"/>
<dbReference type="Proteomes" id="UP000015388">
    <property type="component" value="Chromosome"/>
</dbReference>
<proteinExistence type="inferred from homology"/>
<dbReference type="InterPro" id="IPR036196">
    <property type="entry name" value="Ptyr_pPase_sf"/>
</dbReference>
<evidence type="ECO:0000259" key="6">
    <source>
        <dbReference type="SMART" id="SM00226"/>
    </source>
</evidence>
<evidence type="ECO:0000256" key="4">
    <source>
        <dbReference type="ARBA" id="ARBA00022912"/>
    </source>
</evidence>
<dbReference type="STRING" id="1224163.B841_09145"/>
<feature type="domain" description="Phosphotyrosine protein phosphatase I" evidence="6">
    <location>
        <begin position="1"/>
        <end position="133"/>
    </location>
</feature>
<evidence type="ECO:0000256" key="3">
    <source>
        <dbReference type="ARBA" id="ARBA00022801"/>
    </source>
</evidence>
<dbReference type="HOGENOM" id="CLU_071415_2_1_11"/>
<evidence type="ECO:0000313" key="7">
    <source>
        <dbReference type="EMBL" id="AGS35302.1"/>
    </source>
</evidence>
<dbReference type="Pfam" id="PF01451">
    <property type="entry name" value="LMWPc"/>
    <property type="match status" value="1"/>
</dbReference>
<dbReference type="SMART" id="SM00226">
    <property type="entry name" value="LMWPc"/>
    <property type="match status" value="1"/>
</dbReference>
<keyword evidence="4" id="KW-0904">Protein phosphatase</keyword>
<dbReference type="CDD" id="cd16343">
    <property type="entry name" value="LMWPTP"/>
    <property type="match status" value="1"/>
</dbReference>
<accession>S5SW42</accession>
<gene>
    <name evidence="7" type="ORF">B841_09145</name>
</gene>
<sequence length="138" mass="14569">MAEVIVRDKIEDAGLADKVKITSAGMGGWHVGQGADRRAVEELRKAGYDGATHIASQVGPATLAADLIVALDTGHRSELIASGAEEDKVALLRDFDPAAEDNASVADPYYGGPEGFRTTRDQIEAAAPGIVDWIRARL</sequence>
<keyword evidence="8" id="KW-1185">Reference proteome</keyword>
<dbReference type="Gene3D" id="3.40.50.2300">
    <property type="match status" value="1"/>
</dbReference>
<organism evidence="7 8">
    <name type="scientific">Corynebacterium maris DSM 45190</name>
    <dbReference type="NCBI Taxonomy" id="1224163"/>
    <lineage>
        <taxon>Bacteria</taxon>
        <taxon>Bacillati</taxon>
        <taxon>Actinomycetota</taxon>
        <taxon>Actinomycetes</taxon>
        <taxon>Mycobacteriales</taxon>
        <taxon>Corynebacteriaceae</taxon>
        <taxon>Corynebacterium</taxon>
    </lineage>
</organism>
<evidence type="ECO:0000256" key="5">
    <source>
        <dbReference type="PIRSR" id="PIRSR617867-1"/>
    </source>
</evidence>
<dbReference type="InterPro" id="IPR017867">
    <property type="entry name" value="Tyr_phospatase_low_mol_wt"/>
</dbReference>
<dbReference type="PANTHER" id="PTHR11717">
    <property type="entry name" value="LOW MOLECULAR WEIGHT PROTEIN TYROSINE PHOSPHATASE"/>
    <property type="match status" value="1"/>
</dbReference>
<dbReference type="PRINTS" id="PR00719">
    <property type="entry name" value="LMWPTPASE"/>
</dbReference>
<evidence type="ECO:0000256" key="1">
    <source>
        <dbReference type="ARBA" id="ARBA00011063"/>
    </source>
</evidence>
<evidence type="ECO:0000256" key="2">
    <source>
        <dbReference type="ARBA" id="ARBA00013064"/>
    </source>
</evidence>
<feature type="active site" description="Proton donor" evidence="5">
    <location>
        <position position="107"/>
    </location>
</feature>
<comment type="similarity">
    <text evidence="1">Belongs to the low molecular weight phosphotyrosine protein phosphatase family.</text>
</comment>
<dbReference type="OrthoDB" id="9784339at2"/>
<dbReference type="EC" id="3.1.3.48" evidence="2"/>
<evidence type="ECO:0000313" key="8">
    <source>
        <dbReference type="Proteomes" id="UP000015388"/>
    </source>
</evidence>
<name>S5SW42_9CORY</name>
<reference evidence="7 8" key="1">
    <citation type="submission" date="2012-11" db="EMBL/GenBank/DDBJ databases">
        <title>The complete genome sequence of Corynebacterium maris Coryn-1 (=DSM 45190).</title>
        <authorList>
            <person name="Schaffert L."/>
            <person name="Albersmeier A."/>
            <person name="Kalinowski J."/>
            <person name="Ruckert C."/>
        </authorList>
    </citation>
    <scope>NUCLEOTIDE SEQUENCE [LARGE SCALE GENOMIC DNA]</scope>
    <source>
        <strain evidence="8">Coryn-1</strain>
    </source>
</reference>
<dbReference type="KEGG" id="cmd:B841_09145"/>
<dbReference type="InterPro" id="IPR023485">
    <property type="entry name" value="Ptyr_pPase"/>
</dbReference>
<dbReference type="eggNOG" id="COG0394">
    <property type="taxonomic scope" value="Bacteria"/>
</dbReference>
<keyword evidence="3" id="KW-0378">Hydrolase</keyword>
<dbReference type="EMBL" id="CP003924">
    <property type="protein sequence ID" value="AGS35302.1"/>
    <property type="molecule type" value="Genomic_DNA"/>
</dbReference>